<dbReference type="GO" id="GO:0006508">
    <property type="term" value="P:proteolysis"/>
    <property type="evidence" value="ECO:0007669"/>
    <property type="project" value="UniProtKB-KW"/>
</dbReference>
<dbReference type="Pfam" id="PF13650">
    <property type="entry name" value="Asp_protease_2"/>
    <property type="match status" value="1"/>
</dbReference>
<dbReference type="Proteomes" id="UP001595826">
    <property type="component" value="Unassembled WGS sequence"/>
</dbReference>
<gene>
    <name evidence="2" type="ORF">ACFOWD_08965</name>
</gene>
<name>A0ABV8R987_9FLAO</name>
<feature type="domain" description="PDZ" evidence="1">
    <location>
        <begin position="314"/>
        <end position="420"/>
    </location>
</feature>
<dbReference type="PROSITE" id="PS00141">
    <property type="entry name" value="ASP_PROTEASE"/>
    <property type="match status" value="1"/>
</dbReference>
<dbReference type="InterPro" id="IPR001969">
    <property type="entry name" value="Aspartic_peptidase_AS"/>
</dbReference>
<dbReference type="InterPro" id="IPR041489">
    <property type="entry name" value="PDZ_6"/>
</dbReference>
<dbReference type="SUPFAM" id="SSF50156">
    <property type="entry name" value="PDZ domain-like"/>
    <property type="match status" value="1"/>
</dbReference>
<dbReference type="EMBL" id="JBHSCY010000002">
    <property type="protein sequence ID" value="MFC4269031.1"/>
    <property type="molecule type" value="Genomic_DNA"/>
</dbReference>
<dbReference type="Gene3D" id="2.30.42.10">
    <property type="match status" value="1"/>
</dbReference>
<keyword evidence="2" id="KW-0378">Hydrolase</keyword>
<dbReference type="GO" id="GO:0008233">
    <property type="term" value="F:peptidase activity"/>
    <property type="evidence" value="ECO:0007669"/>
    <property type="project" value="UniProtKB-KW"/>
</dbReference>
<dbReference type="InterPro" id="IPR001478">
    <property type="entry name" value="PDZ"/>
</dbReference>
<dbReference type="SMART" id="SM00228">
    <property type="entry name" value="PDZ"/>
    <property type="match status" value="1"/>
</dbReference>
<dbReference type="RefSeq" id="WP_377409911.1">
    <property type="nucleotide sequence ID" value="NZ_JBHSCY010000002.1"/>
</dbReference>
<dbReference type="InterPro" id="IPR036034">
    <property type="entry name" value="PDZ_sf"/>
</dbReference>
<dbReference type="InterPro" id="IPR021109">
    <property type="entry name" value="Peptidase_aspartic_dom_sf"/>
</dbReference>
<comment type="caution">
    <text evidence="2">The sequence shown here is derived from an EMBL/GenBank/DDBJ whole genome shotgun (WGS) entry which is preliminary data.</text>
</comment>
<organism evidence="2 3">
    <name type="scientific">Polaribacter marinivivus</name>
    <dbReference type="NCBI Taxonomy" id="1524260"/>
    <lineage>
        <taxon>Bacteria</taxon>
        <taxon>Pseudomonadati</taxon>
        <taxon>Bacteroidota</taxon>
        <taxon>Flavobacteriia</taxon>
        <taxon>Flavobacteriales</taxon>
        <taxon>Flavobacteriaceae</taxon>
    </lineage>
</organism>
<proteinExistence type="predicted"/>
<protein>
    <submittedName>
        <fullName evidence="2">Aspartyl protease family protein</fullName>
    </submittedName>
</protein>
<keyword evidence="3" id="KW-1185">Reference proteome</keyword>
<dbReference type="Gene3D" id="2.40.70.10">
    <property type="entry name" value="Acid Proteases"/>
    <property type="match status" value="1"/>
</dbReference>
<reference evidence="3" key="1">
    <citation type="journal article" date="2019" name="Int. J. Syst. Evol. Microbiol.">
        <title>The Global Catalogue of Microorganisms (GCM) 10K type strain sequencing project: providing services to taxonomists for standard genome sequencing and annotation.</title>
        <authorList>
            <consortium name="The Broad Institute Genomics Platform"/>
            <consortium name="The Broad Institute Genome Sequencing Center for Infectious Disease"/>
            <person name="Wu L."/>
            <person name="Ma J."/>
        </authorList>
    </citation>
    <scope>NUCLEOTIDE SEQUENCE [LARGE SCALE GENOMIC DNA]</scope>
    <source>
        <strain evidence="3">CECT 8655</strain>
    </source>
</reference>
<dbReference type="Pfam" id="PF17820">
    <property type="entry name" value="PDZ_6"/>
    <property type="match status" value="1"/>
</dbReference>
<evidence type="ECO:0000259" key="1">
    <source>
        <dbReference type="SMART" id="SM00228"/>
    </source>
</evidence>
<evidence type="ECO:0000313" key="2">
    <source>
        <dbReference type="EMBL" id="MFC4269031.1"/>
    </source>
</evidence>
<accession>A0ABV8R987</accession>
<sequence>MIPNITNSQEGFRFLNQNKKTERIRFKFINNLIVIPLKINGKKLSFILDSGVSKTILFNITQNDSIGLNSVEKVSLRGLGKGEPVEALLSRNNKLSLKNIVSYDETIYVIVRDYFDLSSKMGTTIHGIIGYNLLSNYVVKINYKNRYIDFYDPENFELKRCRKCETFPLNFYRKKPFIDAKVQLDTIGDKLTDVKLLIDSGGSDAIWLFEHTKPEIVTPINHFNDILGEGLSGSIYGNRSRISTFKLGSFIIEQPTVSFLDSISTKNARMYKERNGSIGSNILKRFIVWFNYANNTITFKKNGSFKKGFNYNMSGLDVVYNGKQLVKEEDVRSYSDAYNQSVSSTNSVKFITSFSYKFKPSYRIRNIVANSPADKAGLKVDDIILRLNNKPAHEYQLGEIIQKFQEKDGKRIKITVDRKGEKLKFQFRLEKKV</sequence>
<keyword evidence="2" id="KW-0645">Protease</keyword>
<evidence type="ECO:0000313" key="3">
    <source>
        <dbReference type="Proteomes" id="UP001595826"/>
    </source>
</evidence>
<dbReference type="SUPFAM" id="SSF50630">
    <property type="entry name" value="Acid proteases"/>
    <property type="match status" value="1"/>
</dbReference>